<dbReference type="Proteomes" id="UP000619486">
    <property type="component" value="Unassembled WGS sequence"/>
</dbReference>
<protein>
    <submittedName>
        <fullName evidence="2">Uncharacterized protein</fullName>
    </submittedName>
</protein>
<sequence>MFRRARLTARLTVRCSAGRSVAAGMGALALALAGSGVAQDVIGSDVRPTSVVVLASEGDVISWD</sequence>
<name>A0A918LMQ1_9ACTN</name>
<accession>A0A918LMQ1</accession>
<proteinExistence type="predicted"/>
<feature type="chain" id="PRO_5036950209" evidence="1">
    <location>
        <begin position="23"/>
        <end position="64"/>
    </location>
</feature>
<gene>
    <name evidence="2" type="ORF">GCM10014713_12530</name>
</gene>
<evidence type="ECO:0000313" key="2">
    <source>
        <dbReference type="EMBL" id="GGT21116.1"/>
    </source>
</evidence>
<reference evidence="2" key="1">
    <citation type="journal article" date="2014" name="Int. J. Syst. Evol. Microbiol.">
        <title>Complete genome sequence of Corynebacterium casei LMG S-19264T (=DSM 44701T), isolated from a smear-ripened cheese.</title>
        <authorList>
            <consortium name="US DOE Joint Genome Institute (JGI-PGF)"/>
            <person name="Walter F."/>
            <person name="Albersmeier A."/>
            <person name="Kalinowski J."/>
            <person name="Ruckert C."/>
        </authorList>
    </citation>
    <scope>NUCLEOTIDE SEQUENCE</scope>
    <source>
        <strain evidence="2">JCM 3172</strain>
    </source>
</reference>
<feature type="signal peptide" evidence="1">
    <location>
        <begin position="1"/>
        <end position="22"/>
    </location>
</feature>
<dbReference type="AlphaFoldDB" id="A0A918LMQ1"/>
<evidence type="ECO:0000313" key="3">
    <source>
        <dbReference type="Proteomes" id="UP000619486"/>
    </source>
</evidence>
<reference evidence="2" key="2">
    <citation type="submission" date="2020-09" db="EMBL/GenBank/DDBJ databases">
        <authorList>
            <person name="Sun Q."/>
            <person name="Ohkuma M."/>
        </authorList>
    </citation>
    <scope>NUCLEOTIDE SEQUENCE</scope>
    <source>
        <strain evidence="2">JCM 3172</strain>
    </source>
</reference>
<keyword evidence="1" id="KW-0732">Signal</keyword>
<organism evidence="2 3">
    <name type="scientific">Streptomyces purpureus</name>
    <dbReference type="NCBI Taxonomy" id="1951"/>
    <lineage>
        <taxon>Bacteria</taxon>
        <taxon>Bacillati</taxon>
        <taxon>Actinomycetota</taxon>
        <taxon>Actinomycetes</taxon>
        <taxon>Kitasatosporales</taxon>
        <taxon>Streptomycetaceae</taxon>
        <taxon>Streptomyces</taxon>
    </lineage>
</organism>
<keyword evidence="3" id="KW-1185">Reference proteome</keyword>
<comment type="caution">
    <text evidence="2">The sequence shown here is derived from an EMBL/GenBank/DDBJ whole genome shotgun (WGS) entry which is preliminary data.</text>
</comment>
<dbReference type="EMBL" id="BMQQ01000003">
    <property type="protein sequence ID" value="GGT21116.1"/>
    <property type="molecule type" value="Genomic_DNA"/>
</dbReference>
<evidence type="ECO:0000256" key="1">
    <source>
        <dbReference type="SAM" id="SignalP"/>
    </source>
</evidence>
<dbReference type="RefSeq" id="WP_189200354.1">
    <property type="nucleotide sequence ID" value="NZ_BMQQ01000003.1"/>
</dbReference>